<dbReference type="Gene3D" id="3.40.50.300">
    <property type="entry name" value="P-loop containing nucleotide triphosphate hydrolases"/>
    <property type="match status" value="2"/>
</dbReference>
<dbReference type="PROSITE" id="PS51194">
    <property type="entry name" value="HELICASE_CTER"/>
    <property type="match status" value="1"/>
</dbReference>
<protein>
    <recommendedName>
        <fullName evidence="9">DNA 3'-5' helicase</fullName>
        <ecNumber evidence="9">5.6.2.4</ecNumber>
    </recommendedName>
</protein>
<gene>
    <name evidence="14" type="ORF">JVT61DRAFT_2294</name>
</gene>
<proteinExistence type="inferred from homology"/>
<evidence type="ECO:0000256" key="10">
    <source>
        <dbReference type="ARBA" id="ARBA00048988"/>
    </source>
</evidence>
<feature type="region of interest" description="Disordered" evidence="11">
    <location>
        <begin position="1204"/>
        <end position="1227"/>
    </location>
</feature>
<evidence type="ECO:0000259" key="13">
    <source>
        <dbReference type="PROSITE" id="PS51194"/>
    </source>
</evidence>
<reference evidence="14" key="1">
    <citation type="submission" date="2021-03" db="EMBL/GenBank/DDBJ databases">
        <title>Evolutionary innovations through gain and loss of genes in the ectomycorrhizal Boletales.</title>
        <authorList>
            <person name="Wu G."/>
            <person name="Miyauchi S."/>
            <person name="Morin E."/>
            <person name="Yang Z.-L."/>
            <person name="Xu J."/>
            <person name="Martin F.M."/>
        </authorList>
    </citation>
    <scope>NUCLEOTIDE SEQUENCE</scope>
    <source>
        <strain evidence="14">BR01</strain>
    </source>
</reference>
<dbReference type="InterPro" id="IPR014001">
    <property type="entry name" value="Helicase_ATP-bd"/>
</dbReference>
<evidence type="ECO:0000256" key="11">
    <source>
        <dbReference type="SAM" id="MobiDB-lite"/>
    </source>
</evidence>
<dbReference type="GO" id="GO:0043138">
    <property type="term" value="F:3'-5' DNA helicase activity"/>
    <property type="evidence" value="ECO:0007669"/>
    <property type="project" value="UniProtKB-EC"/>
</dbReference>
<dbReference type="GO" id="GO:0016787">
    <property type="term" value="F:hydrolase activity"/>
    <property type="evidence" value="ECO:0007669"/>
    <property type="project" value="UniProtKB-KW"/>
</dbReference>
<dbReference type="Pfam" id="PF00271">
    <property type="entry name" value="Helicase_C"/>
    <property type="match status" value="1"/>
</dbReference>
<evidence type="ECO:0000256" key="9">
    <source>
        <dbReference type="ARBA" id="ARBA00034808"/>
    </source>
</evidence>
<dbReference type="EMBL" id="JAGFBS010000012">
    <property type="protein sequence ID" value="KAG6376315.1"/>
    <property type="molecule type" value="Genomic_DNA"/>
</dbReference>
<evidence type="ECO:0000256" key="1">
    <source>
        <dbReference type="ARBA" id="ARBA00010140"/>
    </source>
</evidence>
<dbReference type="Pfam" id="PF00270">
    <property type="entry name" value="DEAD"/>
    <property type="match status" value="1"/>
</dbReference>
<evidence type="ECO:0000256" key="8">
    <source>
        <dbReference type="ARBA" id="ARBA00034617"/>
    </source>
</evidence>
<dbReference type="InterPro" id="IPR001650">
    <property type="entry name" value="Helicase_C-like"/>
</dbReference>
<comment type="catalytic activity">
    <reaction evidence="10">
        <text>ATP + H2O = ADP + phosphate + H(+)</text>
        <dbReference type="Rhea" id="RHEA:13065"/>
        <dbReference type="ChEBI" id="CHEBI:15377"/>
        <dbReference type="ChEBI" id="CHEBI:15378"/>
        <dbReference type="ChEBI" id="CHEBI:30616"/>
        <dbReference type="ChEBI" id="CHEBI:43474"/>
        <dbReference type="ChEBI" id="CHEBI:456216"/>
        <dbReference type="EC" id="5.6.2.4"/>
    </reaction>
</comment>
<dbReference type="InterPro" id="IPR027417">
    <property type="entry name" value="P-loop_NTPase"/>
</dbReference>
<feature type="domain" description="Helicase ATP-binding" evidence="12">
    <location>
        <begin position="183"/>
        <end position="362"/>
    </location>
</feature>
<sequence>MDRNTRAFGNWVPRQNNGFRTYETRYDIEPFSSPVPESPDDVHVYHGLPHYQSDGAFQGGSYAHSPSPSLRLSDRDGHHRSVTRFFGTKSFSHTPSDENRELSNHNMRLDRTDQPGSHYPINLDQYSPQLPDPPSPDERAHGFRTAFDTQNTTRNGFGWRLRPVSELPDRFRGVFKFGVFNAIQSACFDQVWICFPPTGSGKTVLFELSMIRMLTQTTDDARSPKCVYVAPTKALCAEKHNEWTAKFGGLGIKCCELTGDTLLLGRGVWGDAKSSQIIVTTAEKWDSLTRNWADHSGILSQVKLFLVDEVHILNESRGSTLEVIVSRMKARGSGTRFLLISATVPNVEDVACWIGSRGGSDQPARVFQFGEEFRPCKLTKFVYGVAKPKGQNDFAYARTLDLRLFSIIQQHSTNKPILVFCPTRKGTLDTAKQLAKDYEQAMTGKNTLPWPPPMRIHQKFHDKDLATLVSVGIAVHHAGLNTDDRRAVEELFSRKYLRVLVATSTLAVGVNLPAQMVVIKGVKLYQNGEMKEYSDLDIMQMMGRAVNDEGIALILCEPELEHKYRTLAQGNTALESSLHQNLAEHLNSEIGLGTISTVENAKDWLRRSFFFRRIQKNPHHYDIGKNEGQTWREKVDEIVMQSIHSLRDTKLIEYTERDGRLSSTEYGDVMSKFYVRQTTMRAILNLPSTSTMREILELVSVSEEASGLKLRNGEKPMYDKIRRHNDTRFPPKKIVSTSDKISLLIQAILAGLPLNSPEFKATEGQPYLEAISVFRHATRIVTAVAEVAIINRSGAQLKHALELIRCLNAKAWEDRPLVLRQIEHIGEKSVKVLAENGVNSIQKLLQTSSHRIEDLLNRRPPFGSEVLAAANEFPRYFLDIKELRSIRSKGNSPVEVEFIVQCGLTFGDSAPQRVKKSKWGKTEMTTLLIVTSDMFFVDFRRIVTKALKDKKEFTLTAQLTKPSQLINVYIASESFAGVTVARTLAPSVPPDQYPTLETRPLTSIETDLQGLEDVPDFWDINLDDDDETPESQSAKRVDENPPKVQQPQLNPPVKEKVERDLRKRPDGKYECNHACKDKHKCRHYCCQEGLPEPPRVTKKRQQGITTHDPDAKHVPPPRNVHVAAKLIQDEQTREAKATQIVPESRTKLAKRNPTSRQLDKVHENADPERNVCPIGPNLEMVDHSKKSKISKTVPNFDLQLTTLKRSRSASTGSALTDDSCGELPLGL</sequence>
<dbReference type="OrthoDB" id="5575at2759"/>
<dbReference type="SMART" id="SM00973">
    <property type="entry name" value="Sec63"/>
    <property type="match status" value="1"/>
</dbReference>
<evidence type="ECO:0000313" key="15">
    <source>
        <dbReference type="Proteomes" id="UP000683000"/>
    </source>
</evidence>
<evidence type="ECO:0000256" key="3">
    <source>
        <dbReference type="ARBA" id="ARBA00022801"/>
    </source>
</evidence>
<dbReference type="SUPFAM" id="SSF158702">
    <property type="entry name" value="Sec63 N-terminal domain-like"/>
    <property type="match status" value="1"/>
</dbReference>
<dbReference type="Gene3D" id="1.10.3380.10">
    <property type="entry name" value="Sec63 N-terminal domain-like domain"/>
    <property type="match status" value="1"/>
</dbReference>
<dbReference type="AlphaFoldDB" id="A0A8I2YQ08"/>
<feature type="compositionally biased region" description="Polar residues" evidence="11">
    <location>
        <begin position="1204"/>
        <end position="1216"/>
    </location>
</feature>
<dbReference type="SMART" id="SM00487">
    <property type="entry name" value="DEXDc"/>
    <property type="match status" value="1"/>
</dbReference>
<feature type="compositionally biased region" description="Acidic residues" evidence="11">
    <location>
        <begin position="1017"/>
        <end position="1029"/>
    </location>
</feature>
<keyword evidence="6" id="KW-0413">Isomerase</keyword>
<accession>A0A8I2YQ08</accession>
<dbReference type="InterPro" id="IPR052247">
    <property type="entry name" value="Meiotic_Crossover_Helicase"/>
</dbReference>
<keyword evidence="5" id="KW-0067">ATP-binding</keyword>
<comment type="catalytic activity">
    <reaction evidence="8">
        <text>Couples ATP hydrolysis with the unwinding of duplex DNA by translocating in the 3'-5' direction.</text>
        <dbReference type="EC" id="5.6.2.4"/>
    </reaction>
</comment>
<dbReference type="GO" id="GO:0005524">
    <property type="term" value="F:ATP binding"/>
    <property type="evidence" value="ECO:0007669"/>
    <property type="project" value="UniProtKB-KW"/>
</dbReference>
<dbReference type="PANTHER" id="PTHR47835">
    <property type="entry name" value="HFM1, ATP DEPENDENT DNA HELICASE HOMOLOG"/>
    <property type="match status" value="1"/>
</dbReference>
<dbReference type="Gene3D" id="1.10.10.10">
    <property type="entry name" value="Winged helix-like DNA-binding domain superfamily/Winged helix DNA-binding domain"/>
    <property type="match status" value="1"/>
</dbReference>
<dbReference type="InterPro" id="IPR057842">
    <property type="entry name" value="WH_MER3"/>
</dbReference>
<dbReference type="GO" id="GO:0003676">
    <property type="term" value="F:nucleic acid binding"/>
    <property type="evidence" value="ECO:0007669"/>
    <property type="project" value="InterPro"/>
</dbReference>
<dbReference type="EC" id="5.6.2.4" evidence="9"/>
<name>A0A8I2YQ08_9AGAM</name>
<keyword evidence="7" id="KW-0469">Meiosis</keyword>
<dbReference type="Pfam" id="PF23445">
    <property type="entry name" value="WHD_SNRNP200"/>
    <property type="match status" value="1"/>
</dbReference>
<dbReference type="SMART" id="SM00490">
    <property type="entry name" value="HELICc"/>
    <property type="match status" value="1"/>
</dbReference>
<organism evidence="14 15">
    <name type="scientific">Boletus reticuloceps</name>
    <dbReference type="NCBI Taxonomy" id="495285"/>
    <lineage>
        <taxon>Eukaryota</taxon>
        <taxon>Fungi</taxon>
        <taxon>Dikarya</taxon>
        <taxon>Basidiomycota</taxon>
        <taxon>Agaricomycotina</taxon>
        <taxon>Agaricomycetes</taxon>
        <taxon>Agaricomycetidae</taxon>
        <taxon>Boletales</taxon>
        <taxon>Boletineae</taxon>
        <taxon>Boletaceae</taxon>
        <taxon>Boletoideae</taxon>
        <taxon>Boletus</taxon>
    </lineage>
</organism>
<dbReference type="InterPro" id="IPR011545">
    <property type="entry name" value="DEAD/DEAH_box_helicase_dom"/>
</dbReference>
<dbReference type="GO" id="GO:0051321">
    <property type="term" value="P:meiotic cell cycle"/>
    <property type="evidence" value="ECO:0007669"/>
    <property type="project" value="UniProtKB-KW"/>
</dbReference>
<evidence type="ECO:0000256" key="2">
    <source>
        <dbReference type="ARBA" id="ARBA00022741"/>
    </source>
</evidence>
<dbReference type="Proteomes" id="UP000683000">
    <property type="component" value="Unassembled WGS sequence"/>
</dbReference>
<dbReference type="PANTHER" id="PTHR47835:SF3">
    <property type="entry name" value="HELICASE FOR MEIOSIS 1"/>
    <property type="match status" value="1"/>
</dbReference>
<comment type="caution">
    <text evidence="14">The sequence shown here is derived from an EMBL/GenBank/DDBJ whole genome shotgun (WGS) entry which is preliminary data.</text>
</comment>
<dbReference type="SUPFAM" id="SSF46785">
    <property type="entry name" value="Winged helix' DNA-binding domain"/>
    <property type="match status" value="1"/>
</dbReference>
<dbReference type="CDD" id="cd18795">
    <property type="entry name" value="SF2_C_Ski2"/>
    <property type="match status" value="1"/>
</dbReference>
<keyword evidence="3" id="KW-0378">Hydrolase</keyword>
<dbReference type="InterPro" id="IPR004179">
    <property type="entry name" value="Sec63-dom"/>
</dbReference>
<feature type="region of interest" description="Disordered" evidence="11">
    <location>
        <begin position="56"/>
        <end position="76"/>
    </location>
</feature>
<evidence type="ECO:0000256" key="7">
    <source>
        <dbReference type="ARBA" id="ARBA00023254"/>
    </source>
</evidence>
<dbReference type="PROSITE" id="PS51192">
    <property type="entry name" value="HELICASE_ATP_BIND_1"/>
    <property type="match status" value="1"/>
</dbReference>
<dbReference type="FunFam" id="1.10.10.10:FF:000012">
    <property type="entry name" value="U5 small nuclear ribonucleoprotein helicase"/>
    <property type="match status" value="1"/>
</dbReference>
<feature type="region of interest" description="Disordered" evidence="11">
    <location>
        <begin position="1017"/>
        <end position="1059"/>
    </location>
</feature>
<feature type="domain" description="Helicase C-terminal" evidence="13">
    <location>
        <begin position="399"/>
        <end position="590"/>
    </location>
</feature>
<keyword evidence="2" id="KW-0547">Nucleotide-binding</keyword>
<evidence type="ECO:0000256" key="6">
    <source>
        <dbReference type="ARBA" id="ARBA00023235"/>
    </source>
</evidence>
<dbReference type="SUPFAM" id="SSF52540">
    <property type="entry name" value="P-loop containing nucleoside triphosphate hydrolases"/>
    <property type="match status" value="1"/>
</dbReference>
<keyword evidence="4" id="KW-0347">Helicase</keyword>
<comment type="similarity">
    <text evidence="1">Belongs to the helicase family. SKI2 subfamily.</text>
</comment>
<dbReference type="InterPro" id="IPR036390">
    <property type="entry name" value="WH_DNA-bd_sf"/>
</dbReference>
<evidence type="ECO:0000259" key="12">
    <source>
        <dbReference type="PROSITE" id="PS51192"/>
    </source>
</evidence>
<evidence type="ECO:0000256" key="5">
    <source>
        <dbReference type="ARBA" id="ARBA00022840"/>
    </source>
</evidence>
<dbReference type="InterPro" id="IPR036388">
    <property type="entry name" value="WH-like_DNA-bd_sf"/>
</dbReference>
<keyword evidence="15" id="KW-1185">Reference proteome</keyword>
<evidence type="ECO:0000256" key="4">
    <source>
        <dbReference type="ARBA" id="ARBA00022806"/>
    </source>
</evidence>
<evidence type="ECO:0000313" key="14">
    <source>
        <dbReference type="EMBL" id="KAG6376315.1"/>
    </source>
</evidence>
<dbReference type="Pfam" id="PF02889">
    <property type="entry name" value="Sec63"/>
    <property type="match status" value="1"/>
</dbReference>